<sequence>MTNPLGKNFASSGVPLTTTSSRSPVVSTSSTAQGIFSNTTTVSSASVPGISGLAGIPTEQLNFLISVLKGQTSTSPSPAVQLTHLLQQVIGAQQGGGGSTTSPDNQLQQLLSLLTQASTSQQGWGSSQTGNSIQALLNLLSAAGSAATNPLGTAASLAQIIYAAVTSPEAKRASQFCYDHCGDSCQNNCCCPACGVPDGKYGCGGFGRLFCGLWKNCCGIKDNQNNSTISLEALEDLEKKYGKAVLLTALSQLGVDTLSLLSGVPLVAFPSCEQIVGECERCSMDFSEILKTQSMDMWADAATYVNDLLQDTFWNNAISSGIAKCSDLQHEASYEGKIIVTSPWGGGDDQVCSLFDMERIGMTLSLLNVFSKEKQKETCIGIRLSASCMHLLACIFSAATNGGVTPIWLTKNQMMALVVVVLAYYQCYFVPGTGDSQRANLLEKPSVQAVIERGMRMRVETERKRGAFRTGGKAAAKTRHLNQGLSLSNYMELAETCFKKTSEKMSLLNDPNNVSGRDQCIHRCSEAWARAAGIGPTAPVTHSQQPSSLRSTITTQPLPGTQSSSTSCPLGIVSSATGSSSVAAGNVGDSGNGNNGTLV</sequence>
<evidence type="ECO:0000313" key="2">
    <source>
        <dbReference type="EMBL" id="SPN73539.1"/>
    </source>
</evidence>
<gene>
    <name evidence="2" type="ORF">C10C_0369</name>
</gene>
<organism evidence="2 3">
    <name type="scientific">Chlamydia serpentis</name>
    <dbReference type="NCBI Taxonomy" id="1967782"/>
    <lineage>
        <taxon>Bacteria</taxon>
        <taxon>Pseudomonadati</taxon>
        <taxon>Chlamydiota</taxon>
        <taxon>Chlamydiia</taxon>
        <taxon>Chlamydiales</taxon>
        <taxon>Chlamydiaceae</taxon>
        <taxon>Chlamydia/Chlamydophila group</taxon>
        <taxon>Chlamydia</taxon>
    </lineage>
</organism>
<dbReference type="EMBL" id="LT993738">
    <property type="protein sequence ID" value="SPN73539.1"/>
    <property type="molecule type" value="Genomic_DNA"/>
</dbReference>
<reference evidence="3" key="1">
    <citation type="submission" date="2017-11" db="EMBL/GenBank/DDBJ databases">
        <authorList>
            <person name="Seth-Smith MB H."/>
        </authorList>
    </citation>
    <scope>NUCLEOTIDE SEQUENCE [LARGE SCALE GENOMIC DNA]</scope>
</reference>
<keyword evidence="3" id="KW-1185">Reference proteome</keyword>
<feature type="compositionally biased region" description="Polar residues" evidence="1">
    <location>
        <begin position="1"/>
        <end position="16"/>
    </location>
</feature>
<feature type="region of interest" description="Disordered" evidence="1">
    <location>
        <begin position="535"/>
        <end position="599"/>
    </location>
</feature>
<evidence type="ECO:0000313" key="3">
    <source>
        <dbReference type="Proteomes" id="UP000244926"/>
    </source>
</evidence>
<evidence type="ECO:0000256" key="1">
    <source>
        <dbReference type="SAM" id="MobiDB-lite"/>
    </source>
</evidence>
<dbReference type="Proteomes" id="UP000244926">
    <property type="component" value="Chromosome I"/>
</dbReference>
<feature type="region of interest" description="Disordered" evidence="1">
    <location>
        <begin position="1"/>
        <end position="30"/>
    </location>
</feature>
<feature type="compositionally biased region" description="Low complexity" evidence="1">
    <location>
        <begin position="571"/>
        <end position="587"/>
    </location>
</feature>
<proteinExistence type="predicted"/>
<accession>A0A2R8FAT8</accession>
<feature type="compositionally biased region" description="Low complexity" evidence="1">
    <location>
        <begin position="17"/>
        <end position="30"/>
    </location>
</feature>
<protein>
    <submittedName>
        <fullName evidence="2">Uncharacterized protein</fullName>
    </submittedName>
</protein>
<dbReference type="KEGG" id="csee:C10C_0369"/>
<feature type="compositionally biased region" description="Gly residues" evidence="1">
    <location>
        <begin position="588"/>
        <end position="599"/>
    </location>
</feature>
<dbReference type="AlphaFoldDB" id="A0A2R8FAT8"/>
<feature type="compositionally biased region" description="Polar residues" evidence="1">
    <location>
        <begin position="540"/>
        <end position="568"/>
    </location>
</feature>
<name>A0A2R8FAT8_9CHLA</name>
<dbReference type="RefSeq" id="WP_197709724.1">
    <property type="nucleotide sequence ID" value="NZ_LT993738.1"/>
</dbReference>